<dbReference type="PANTHER" id="PTHR10037:SF62">
    <property type="entry name" value="SODIUM CHANNEL PROTEIN 60E"/>
    <property type="match status" value="1"/>
</dbReference>
<dbReference type="Gene3D" id="1.10.287.70">
    <property type="match status" value="1"/>
</dbReference>
<evidence type="ECO:0000256" key="3">
    <source>
        <dbReference type="ARBA" id="ARBA00022989"/>
    </source>
</evidence>
<evidence type="ECO:0000259" key="6">
    <source>
        <dbReference type="Pfam" id="PF00520"/>
    </source>
</evidence>
<organism evidence="7">
    <name type="scientific">Mantoniella antarctica</name>
    <dbReference type="NCBI Taxonomy" id="81844"/>
    <lineage>
        <taxon>Eukaryota</taxon>
        <taxon>Viridiplantae</taxon>
        <taxon>Chlorophyta</taxon>
        <taxon>Mamiellophyceae</taxon>
        <taxon>Mamiellales</taxon>
        <taxon>Mamiellaceae</taxon>
        <taxon>Mantoniella</taxon>
    </lineage>
</organism>
<feature type="transmembrane region" description="Helical" evidence="5">
    <location>
        <begin position="151"/>
        <end position="173"/>
    </location>
</feature>
<name>A0A7S0XHF4_9CHLO</name>
<evidence type="ECO:0000256" key="4">
    <source>
        <dbReference type="ARBA" id="ARBA00023136"/>
    </source>
</evidence>
<dbReference type="GO" id="GO:0001518">
    <property type="term" value="C:voltage-gated sodium channel complex"/>
    <property type="evidence" value="ECO:0007669"/>
    <property type="project" value="TreeGrafter"/>
</dbReference>
<dbReference type="GO" id="GO:0005248">
    <property type="term" value="F:voltage-gated sodium channel activity"/>
    <property type="evidence" value="ECO:0007669"/>
    <property type="project" value="TreeGrafter"/>
</dbReference>
<protein>
    <recommendedName>
        <fullName evidence="6">Ion transport domain-containing protein</fullName>
    </recommendedName>
</protein>
<gene>
    <name evidence="7" type="ORF">MANT1106_LOCUS18081</name>
</gene>
<evidence type="ECO:0000313" key="7">
    <source>
        <dbReference type="EMBL" id="CAD8718018.1"/>
    </source>
</evidence>
<evidence type="ECO:0000256" key="2">
    <source>
        <dbReference type="ARBA" id="ARBA00022692"/>
    </source>
</evidence>
<keyword evidence="2 5" id="KW-0812">Transmembrane</keyword>
<dbReference type="SUPFAM" id="SSF81324">
    <property type="entry name" value="Voltage-gated potassium channels"/>
    <property type="match status" value="1"/>
</dbReference>
<dbReference type="PANTHER" id="PTHR10037">
    <property type="entry name" value="VOLTAGE-GATED CATION CHANNEL CALCIUM AND SODIUM"/>
    <property type="match status" value="1"/>
</dbReference>
<dbReference type="SUPFAM" id="SSF47473">
    <property type="entry name" value="EF-hand"/>
    <property type="match status" value="1"/>
</dbReference>
<evidence type="ECO:0000256" key="1">
    <source>
        <dbReference type="ARBA" id="ARBA00004141"/>
    </source>
</evidence>
<accession>A0A7S0XHF4</accession>
<comment type="subcellular location">
    <subcellularLocation>
        <location evidence="1">Membrane</location>
        <topology evidence="1">Multi-pass membrane protein</topology>
    </subcellularLocation>
</comment>
<reference evidence="7" key="1">
    <citation type="submission" date="2021-01" db="EMBL/GenBank/DDBJ databases">
        <authorList>
            <person name="Corre E."/>
            <person name="Pelletier E."/>
            <person name="Niang G."/>
            <person name="Scheremetjew M."/>
            <person name="Finn R."/>
            <person name="Kale V."/>
            <person name="Holt S."/>
            <person name="Cochrane G."/>
            <person name="Meng A."/>
            <person name="Brown T."/>
            <person name="Cohen L."/>
        </authorList>
    </citation>
    <scope>NUCLEOTIDE SEQUENCE</scope>
    <source>
        <strain evidence="7">SL-175</strain>
    </source>
</reference>
<dbReference type="InterPro" id="IPR005821">
    <property type="entry name" value="Ion_trans_dom"/>
</dbReference>
<keyword evidence="4 5" id="KW-0472">Membrane</keyword>
<feature type="domain" description="Ion transport" evidence="6">
    <location>
        <begin position="12"/>
        <end position="182"/>
    </location>
</feature>
<evidence type="ECO:0000256" key="5">
    <source>
        <dbReference type="SAM" id="Phobius"/>
    </source>
</evidence>
<dbReference type="Gene3D" id="1.10.238.10">
    <property type="entry name" value="EF-hand"/>
    <property type="match status" value="1"/>
</dbReference>
<dbReference type="EMBL" id="HBFC01030494">
    <property type="protein sequence ID" value="CAD8718018.1"/>
    <property type="molecule type" value="Transcribed_RNA"/>
</dbReference>
<dbReference type="Pfam" id="PF00520">
    <property type="entry name" value="Ion_trans"/>
    <property type="match status" value="1"/>
</dbReference>
<proteinExistence type="predicted"/>
<sequence length="346" mass="38551">MFVVVFAFLPTGAEGFATVVRMARLLRLLKLIRAVPQLQIIIFSLMQGMVSIVYVAILMTVILYVYGIAGVHLYRENDPFHFKNLARAFVTLFRMSMMEDWKPVVAIAISGCGVDGYNNDDGGATYADITSSDPDDPLCTRSQGQGFLAMLYFFSFILFSALVLVSVFVGIIVTGMQDATERIRVETERRKRTNLTKKYFALTDEEVTAMSKMFGVLDADGDQEIVISELHRAMDGLQVRHMPGFLHKAIAVFSEEGKDDLDEADFLLLVMLCKRAMEVELKGGAELTQRLPSHNSFQIAALMKSMGSDRETAKSGKGDFSSSRSMIKFEKRLTGFMGTWSSVLTI</sequence>
<dbReference type="InterPro" id="IPR011992">
    <property type="entry name" value="EF-hand-dom_pair"/>
</dbReference>
<keyword evidence="3 5" id="KW-1133">Transmembrane helix</keyword>
<dbReference type="AlphaFoldDB" id="A0A7S0XHF4"/>
<dbReference type="InterPro" id="IPR043203">
    <property type="entry name" value="VGCC_Ca_Na"/>
</dbReference>
<feature type="transmembrane region" description="Helical" evidence="5">
    <location>
        <begin position="39"/>
        <end position="66"/>
    </location>
</feature>